<comment type="caution">
    <text evidence="1">The sequence shown here is derived from an EMBL/GenBank/DDBJ whole genome shotgun (WGS) entry which is preliminary data.</text>
</comment>
<evidence type="ECO:0000313" key="2">
    <source>
        <dbReference type="Proteomes" id="UP000218113"/>
    </source>
</evidence>
<dbReference type="AlphaFoldDB" id="A0A2A4TCC7"/>
<reference evidence="2" key="1">
    <citation type="submission" date="2017-08" db="EMBL/GenBank/DDBJ databases">
        <title>A dynamic microbial community with high functional redundancy inhabits the cold, oxic subseafloor aquifer.</title>
        <authorList>
            <person name="Tully B.J."/>
            <person name="Wheat C.G."/>
            <person name="Glazer B.T."/>
            <person name="Huber J.A."/>
        </authorList>
    </citation>
    <scope>NUCLEOTIDE SEQUENCE [LARGE SCALE GENOMIC DNA]</scope>
</reference>
<name>A0A2A4TCC7_9DELT</name>
<organism evidence="1 2">
    <name type="scientific">SAR324 cluster bacterium</name>
    <dbReference type="NCBI Taxonomy" id="2024889"/>
    <lineage>
        <taxon>Bacteria</taxon>
        <taxon>Deltaproteobacteria</taxon>
        <taxon>SAR324 cluster</taxon>
    </lineage>
</organism>
<proteinExistence type="predicted"/>
<accession>A0A2A4TCC7</accession>
<sequence>MILKRTLQTTLGSCVFIGVVIFSFWLHLSSTALSGWLEFQLNRSAPKGYQISILQAKTRVWGISVEELLVKAVGNTNSEQLLRLQALELRLDPWSLLSSLAIPFKIECYDGIIEGKIAFLSEKSIHFKFHDIQPNRNLWLRKTGLILSNPSLNGDGQLRLSSSLAPLSSSLKLEVKELVVSGNPKVMPLFFEIPDTSFQKVQIQLAYQDNSLTVDLRTKGDIAVKVSGDIQGKITAINNSKLNLTIVAKLKDKYQAELGFVGNMLKPYTNQSGQIAVQLGGKLKFPKLNKI</sequence>
<dbReference type="NCBIfam" id="TIGR04411">
    <property type="entry name" value="T2SS_GspN_Lepto"/>
    <property type="match status" value="1"/>
</dbReference>
<protein>
    <submittedName>
        <fullName evidence="1">Type II secretion system protein GspN</fullName>
    </submittedName>
</protein>
<dbReference type="Proteomes" id="UP000218113">
    <property type="component" value="Unassembled WGS sequence"/>
</dbReference>
<gene>
    <name evidence="1" type="primary">gspN</name>
    <name evidence="1" type="ORF">COB67_01370</name>
</gene>
<evidence type="ECO:0000313" key="1">
    <source>
        <dbReference type="EMBL" id="PCI30627.1"/>
    </source>
</evidence>
<dbReference type="InterPro" id="IPR030925">
    <property type="entry name" value="T2SS_GspN_Lepto"/>
</dbReference>
<dbReference type="EMBL" id="NVSR01000003">
    <property type="protein sequence ID" value="PCI30627.1"/>
    <property type="molecule type" value="Genomic_DNA"/>
</dbReference>